<dbReference type="InterPro" id="IPR019533">
    <property type="entry name" value="Peptidase_S26"/>
</dbReference>
<sequence length="105" mass="11734">MRRFRRFVVAENSMLPALTPGDGLIAMRSSRLRRGQLRCFEHPERPGFWLVKRVGDIHGQGTATVFCALSDRPGVDVVDSRRFGPVSALGTYRVIARIPARLLGN</sequence>
<dbReference type="GO" id="GO:0004252">
    <property type="term" value="F:serine-type endopeptidase activity"/>
    <property type="evidence" value="ECO:0007669"/>
    <property type="project" value="InterPro"/>
</dbReference>
<evidence type="ECO:0000313" key="2">
    <source>
        <dbReference type="Proteomes" id="UP000230914"/>
    </source>
</evidence>
<reference evidence="1 2" key="1">
    <citation type="submission" date="2017-10" db="EMBL/GenBank/DDBJ databases">
        <title>Novel microbial diversity and functional potential in the marine mammal oral microbiome.</title>
        <authorList>
            <person name="Dudek N.K."/>
            <person name="Sun C.L."/>
            <person name="Burstein D."/>
            <person name="Kantor R.S."/>
            <person name="Aliaga Goltsman D.S."/>
            <person name="Bik E.M."/>
            <person name="Thomas B.C."/>
            <person name="Banfield J.F."/>
            <person name="Relman D.A."/>
        </authorList>
    </citation>
    <scope>NUCLEOTIDE SEQUENCE [LARGE SCALE GENOMIC DNA]</scope>
    <source>
        <strain evidence="1">DOLJORAL78_61_10</strain>
    </source>
</reference>
<dbReference type="EMBL" id="PDSL01000066">
    <property type="protein sequence ID" value="PIE31778.1"/>
    <property type="molecule type" value="Genomic_DNA"/>
</dbReference>
<comment type="caution">
    <text evidence="1">The sequence shown here is derived from an EMBL/GenBank/DDBJ whole genome shotgun (WGS) entry which is preliminary data.</text>
</comment>
<gene>
    <name evidence="1" type="ORF">CSA55_04970</name>
</gene>
<dbReference type="CDD" id="cd06530">
    <property type="entry name" value="S26_SPase_I"/>
    <property type="match status" value="1"/>
</dbReference>
<dbReference type="AlphaFoldDB" id="A0A2G6K7T3"/>
<dbReference type="GO" id="GO:0006465">
    <property type="term" value="P:signal peptide processing"/>
    <property type="evidence" value="ECO:0007669"/>
    <property type="project" value="InterPro"/>
</dbReference>
<dbReference type="InterPro" id="IPR036286">
    <property type="entry name" value="LexA/Signal_pep-like_sf"/>
</dbReference>
<accession>A0A2G6K7T3</accession>
<organism evidence="1 2">
    <name type="scientific">Ilumatobacter coccineus</name>
    <dbReference type="NCBI Taxonomy" id="467094"/>
    <lineage>
        <taxon>Bacteria</taxon>
        <taxon>Bacillati</taxon>
        <taxon>Actinomycetota</taxon>
        <taxon>Acidimicrobiia</taxon>
        <taxon>Acidimicrobiales</taxon>
        <taxon>Ilumatobacteraceae</taxon>
        <taxon>Ilumatobacter</taxon>
    </lineage>
</organism>
<dbReference type="SUPFAM" id="SSF51306">
    <property type="entry name" value="LexA/Signal peptidase"/>
    <property type="match status" value="1"/>
</dbReference>
<dbReference type="Gene3D" id="2.10.109.10">
    <property type="entry name" value="Umud Fragment, subunit A"/>
    <property type="match status" value="1"/>
</dbReference>
<proteinExistence type="predicted"/>
<protein>
    <submittedName>
        <fullName evidence="1">S26 family signal peptidase</fullName>
    </submittedName>
</protein>
<name>A0A2G6K7T3_9ACTN</name>
<dbReference type="Proteomes" id="UP000230914">
    <property type="component" value="Unassembled WGS sequence"/>
</dbReference>
<evidence type="ECO:0000313" key="1">
    <source>
        <dbReference type="EMBL" id="PIE31778.1"/>
    </source>
</evidence>